<keyword evidence="1" id="KW-1185">Reference proteome</keyword>
<dbReference type="Proteomes" id="UP001732720">
    <property type="component" value="Chromosome X"/>
</dbReference>
<evidence type="ECO:0000313" key="1">
    <source>
        <dbReference type="Proteomes" id="UP001732720"/>
    </source>
</evidence>
<protein>
    <submittedName>
        <fullName evidence="2">Nuclear RNA export factor 2-like</fullName>
    </submittedName>
</protein>
<name>A0AC58LTM8_CASCN</name>
<evidence type="ECO:0000313" key="2">
    <source>
        <dbReference type="RefSeq" id="XP_073920506.1"/>
    </source>
</evidence>
<proteinExistence type="predicted"/>
<dbReference type="RefSeq" id="XP_073920506.1">
    <property type="nucleotide sequence ID" value="XM_074064405.1"/>
</dbReference>
<reference evidence="2" key="1">
    <citation type="submission" date="2025-08" db="UniProtKB">
        <authorList>
            <consortium name="RefSeq"/>
        </authorList>
    </citation>
    <scope>IDENTIFICATION</scope>
</reference>
<sequence>MGDRPLSSRHTMVLEFNDGDSSLQKKEKDGSSLQGNLGEENLHCEHDGNENPPSHLQKNHKNKNVLEHPEVKCNSSTLELNNENMKLWHDECQANSPPEKEMKDNSQEGTLEGWFKITIPFGRKYDKTWLMNSIQSCSSVPFTPIDFQYIKTRAQFFVQAASTASALKNIHYKICDKENQKISIFVNPSSVPYSVQNKFTTEQMEHLKVTMRKRYDVSQQALDLKKLRFDLDLVGHDIEMVLNRRHCMVATLQIIEENFPELVSLNLSNNKIYWLDGLSDIMEKAPQVKILNLSKNKLKSALELDKVKGMKLEELWLEGNPLCRTYRDQSAYVSAIRDCFPTLLRLDGRELSPSVVIGSDAPELIKPRKESYKGSETLKNLVLQFLLQYYLIYDYGDRQDLLSAYHNEACFSLSIPFNPNDLNLNSLEEYFKDSRNIKKQTHFFLRMQLLKHTKCDIVDFLSALPKTQHDFNSYVVDLCVQTETMLCFSVNGMFKEVEGKSQGCIRAFTRTFILTSGSNSSLCIVNDEMIVRNASPEETQNAFSIPISTPSSSSEPAPSKELQKKMQASSKQSKMNLKRSQKCLEESV</sequence>
<organism evidence="1 2">
    <name type="scientific">Castor canadensis</name>
    <name type="common">American beaver</name>
    <dbReference type="NCBI Taxonomy" id="51338"/>
    <lineage>
        <taxon>Eukaryota</taxon>
        <taxon>Metazoa</taxon>
        <taxon>Chordata</taxon>
        <taxon>Craniata</taxon>
        <taxon>Vertebrata</taxon>
        <taxon>Euteleostomi</taxon>
        <taxon>Mammalia</taxon>
        <taxon>Eutheria</taxon>
        <taxon>Euarchontoglires</taxon>
        <taxon>Glires</taxon>
        <taxon>Rodentia</taxon>
        <taxon>Castorimorpha</taxon>
        <taxon>Castoridae</taxon>
        <taxon>Castor</taxon>
    </lineage>
</organism>
<gene>
    <name evidence="2" type="primary">LOC109681005</name>
</gene>
<accession>A0AC58LTM8</accession>